<dbReference type="AlphaFoldDB" id="A0A5J5EHZ3"/>
<feature type="compositionally biased region" description="Polar residues" evidence="1">
    <location>
        <begin position="251"/>
        <end position="260"/>
    </location>
</feature>
<evidence type="ECO:0000313" key="3">
    <source>
        <dbReference type="Proteomes" id="UP000326924"/>
    </source>
</evidence>
<dbReference type="InParanoid" id="A0A5J5EHZ3"/>
<accession>A0A5J5EHZ3</accession>
<comment type="caution">
    <text evidence="2">The sequence shown here is derived from an EMBL/GenBank/DDBJ whole genome shotgun (WGS) entry which is preliminary data.</text>
</comment>
<name>A0A5J5EHZ3_9PEZI</name>
<evidence type="ECO:0000256" key="1">
    <source>
        <dbReference type="SAM" id="MobiDB-lite"/>
    </source>
</evidence>
<evidence type="ECO:0000313" key="2">
    <source>
        <dbReference type="EMBL" id="KAA8894609.1"/>
    </source>
</evidence>
<feature type="region of interest" description="Disordered" evidence="1">
    <location>
        <begin position="251"/>
        <end position="286"/>
    </location>
</feature>
<gene>
    <name evidence="2" type="ORF">FN846DRAFT_1024972</name>
</gene>
<dbReference type="EMBL" id="VXIS01000326">
    <property type="protein sequence ID" value="KAA8894609.1"/>
    <property type="molecule type" value="Genomic_DNA"/>
</dbReference>
<dbReference type="Proteomes" id="UP000326924">
    <property type="component" value="Unassembled WGS sequence"/>
</dbReference>
<sequence length="286" mass="31568">MPIRSILPVVDPQRRIGGPALAAVDAPIELAPGDQALTRQDVERFPWPPFPAFVPGERDDNPLVQPRPVITGPAPEDIPVFVPRTPRFAPVFPARPPPSDVLGQAIHTRVFGPEPSAGEILERFWGARPSQMRRFAVPRGLGSRNARPGQSADKLPCCKLCEHTIYDPPRRSHYAFGWGECEAWIEPCKCATYHLRCLDKRIPVPGGIEDPLRIAEYMRCPEKGCLNKATRIMYKCRLPCGTIHDSAKWTTPVDSGTPASESDDGQGWVPSEAFPFEPYPPGGGLR</sequence>
<organism evidence="2 3">
    <name type="scientific">Sphaerosporella brunnea</name>
    <dbReference type="NCBI Taxonomy" id="1250544"/>
    <lineage>
        <taxon>Eukaryota</taxon>
        <taxon>Fungi</taxon>
        <taxon>Dikarya</taxon>
        <taxon>Ascomycota</taxon>
        <taxon>Pezizomycotina</taxon>
        <taxon>Pezizomycetes</taxon>
        <taxon>Pezizales</taxon>
        <taxon>Pyronemataceae</taxon>
        <taxon>Sphaerosporella</taxon>
    </lineage>
</organism>
<feature type="compositionally biased region" description="Pro residues" evidence="1">
    <location>
        <begin position="277"/>
        <end position="286"/>
    </location>
</feature>
<reference evidence="2 3" key="1">
    <citation type="submission" date="2019-09" db="EMBL/GenBank/DDBJ databases">
        <title>Draft genome of the ectomycorrhizal ascomycete Sphaerosporella brunnea.</title>
        <authorList>
            <consortium name="DOE Joint Genome Institute"/>
            <person name="Benucci G.M."/>
            <person name="Marozzi G."/>
            <person name="Antonielli L."/>
            <person name="Sanchez S."/>
            <person name="Marco P."/>
            <person name="Wang X."/>
            <person name="Falini L.B."/>
            <person name="Barry K."/>
            <person name="Haridas S."/>
            <person name="Lipzen A."/>
            <person name="Labutti K."/>
            <person name="Grigoriev I.V."/>
            <person name="Murat C."/>
            <person name="Martin F."/>
            <person name="Albertini E."/>
            <person name="Donnini D."/>
            <person name="Bonito G."/>
        </authorList>
    </citation>
    <scope>NUCLEOTIDE SEQUENCE [LARGE SCALE GENOMIC DNA]</scope>
    <source>
        <strain evidence="2 3">Sb_GMNB300</strain>
    </source>
</reference>
<keyword evidence="3" id="KW-1185">Reference proteome</keyword>
<proteinExistence type="predicted"/>
<protein>
    <submittedName>
        <fullName evidence="2">Uncharacterized protein</fullName>
    </submittedName>
</protein>